<dbReference type="OrthoDB" id="8194810at2759"/>
<dbReference type="PANTHER" id="PTHR46599">
    <property type="entry name" value="PIGGYBAC TRANSPOSABLE ELEMENT-DERIVED PROTEIN 4"/>
    <property type="match status" value="1"/>
</dbReference>
<accession>A0A2J7QCT4</accession>
<name>A0A2J7QCT4_9NEOP</name>
<sequence>MLMGIIQRPNLRVYFSRKHMLETPFFPNVTSEERFSLLTRFLHFVNNTNKEIAKRDPKLYKILPVSEYLKNKFQKVYIRGKDVSVDESLLLWKDRLSWKQYIPMKASQFGIKIFELFDSAGYLWNFIIYSGSGIKLGCEITKETYLFSTKVVLNYYTRADVFYMDNFYSSPDLFQRLVQRTTDAVGTVSITRKVMPVDLKKELKKGEVISAKCGKLVALKWKDNRDVSVLTTKHSDEMQPVSRKGGLEFVNKPMCVIEYNKYMVGYCKAGNKKDHLLFRINLVNKIIAKSHGQNLEKRKGRPSDTDMECTRLTGQHFIQENPKTEI</sequence>
<organism evidence="2 3">
    <name type="scientific">Cryptotermes secundus</name>
    <dbReference type="NCBI Taxonomy" id="105785"/>
    <lineage>
        <taxon>Eukaryota</taxon>
        <taxon>Metazoa</taxon>
        <taxon>Ecdysozoa</taxon>
        <taxon>Arthropoda</taxon>
        <taxon>Hexapoda</taxon>
        <taxon>Insecta</taxon>
        <taxon>Pterygota</taxon>
        <taxon>Neoptera</taxon>
        <taxon>Polyneoptera</taxon>
        <taxon>Dictyoptera</taxon>
        <taxon>Blattodea</taxon>
        <taxon>Blattoidea</taxon>
        <taxon>Termitoidae</taxon>
        <taxon>Kalotermitidae</taxon>
        <taxon>Cryptotermitinae</taxon>
        <taxon>Cryptotermes</taxon>
    </lineage>
</organism>
<dbReference type="STRING" id="105785.A0A2J7QCT4"/>
<dbReference type="AlphaFoldDB" id="A0A2J7QCT4"/>
<dbReference type="PANTHER" id="PTHR46599:SF3">
    <property type="entry name" value="PIGGYBAC TRANSPOSABLE ELEMENT-DERIVED PROTEIN 4"/>
    <property type="match status" value="1"/>
</dbReference>
<gene>
    <name evidence="2" type="ORF">B7P43_G17127</name>
</gene>
<evidence type="ECO:0000259" key="1">
    <source>
        <dbReference type="Pfam" id="PF13843"/>
    </source>
</evidence>
<dbReference type="Proteomes" id="UP000235965">
    <property type="component" value="Unassembled WGS sequence"/>
</dbReference>
<dbReference type="InterPro" id="IPR029526">
    <property type="entry name" value="PGBD"/>
</dbReference>
<dbReference type="Pfam" id="PF13843">
    <property type="entry name" value="DDE_Tnp_1_7"/>
    <property type="match status" value="1"/>
</dbReference>
<proteinExistence type="predicted"/>
<dbReference type="EMBL" id="NEVH01015876">
    <property type="protein sequence ID" value="PNF26396.1"/>
    <property type="molecule type" value="Genomic_DNA"/>
</dbReference>
<reference evidence="2 3" key="1">
    <citation type="submission" date="2017-12" db="EMBL/GenBank/DDBJ databases">
        <title>Hemimetabolous genomes reveal molecular basis of termite eusociality.</title>
        <authorList>
            <person name="Harrison M.C."/>
            <person name="Jongepier E."/>
            <person name="Robertson H.M."/>
            <person name="Arning N."/>
            <person name="Bitard-Feildel T."/>
            <person name="Chao H."/>
            <person name="Childers C.P."/>
            <person name="Dinh H."/>
            <person name="Doddapaneni H."/>
            <person name="Dugan S."/>
            <person name="Gowin J."/>
            <person name="Greiner C."/>
            <person name="Han Y."/>
            <person name="Hu H."/>
            <person name="Hughes D.S.T."/>
            <person name="Huylmans A.-K."/>
            <person name="Kemena C."/>
            <person name="Kremer L.P.M."/>
            <person name="Lee S.L."/>
            <person name="Lopez-Ezquerra A."/>
            <person name="Mallet L."/>
            <person name="Monroy-Kuhn J.M."/>
            <person name="Moser A."/>
            <person name="Murali S.C."/>
            <person name="Muzny D.M."/>
            <person name="Otani S."/>
            <person name="Piulachs M.-D."/>
            <person name="Poelchau M."/>
            <person name="Qu J."/>
            <person name="Schaub F."/>
            <person name="Wada-Katsumata A."/>
            <person name="Worley K.C."/>
            <person name="Xie Q."/>
            <person name="Ylla G."/>
            <person name="Poulsen M."/>
            <person name="Gibbs R.A."/>
            <person name="Schal C."/>
            <person name="Richards S."/>
            <person name="Belles X."/>
            <person name="Korb J."/>
            <person name="Bornberg-Bauer E."/>
        </authorList>
    </citation>
    <scope>NUCLEOTIDE SEQUENCE [LARGE SCALE GENOMIC DNA]</scope>
    <source>
        <tissue evidence="2">Whole body</tissue>
    </source>
</reference>
<evidence type="ECO:0000313" key="3">
    <source>
        <dbReference type="Proteomes" id="UP000235965"/>
    </source>
</evidence>
<protein>
    <recommendedName>
        <fullName evidence="1">PiggyBac transposable element-derived protein domain-containing protein</fullName>
    </recommendedName>
</protein>
<feature type="domain" description="PiggyBac transposable element-derived protein" evidence="1">
    <location>
        <begin position="1"/>
        <end position="268"/>
    </location>
</feature>
<comment type="caution">
    <text evidence="2">The sequence shown here is derived from an EMBL/GenBank/DDBJ whole genome shotgun (WGS) entry which is preliminary data.</text>
</comment>
<evidence type="ECO:0000313" key="2">
    <source>
        <dbReference type="EMBL" id="PNF26396.1"/>
    </source>
</evidence>
<dbReference type="InParanoid" id="A0A2J7QCT4"/>
<keyword evidence="3" id="KW-1185">Reference proteome</keyword>